<dbReference type="InterPro" id="IPR024747">
    <property type="entry name" value="Pyridox_Oxase-rel"/>
</dbReference>
<protein>
    <submittedName>
        <fullName evidence="1">Pyridoxamine 5'-phosphate oxidase family protein</fullName>
    </submittedName>
</protein>
<proteinExistence type="predicted"/>
<accession>A0ABT1EHR5</accession>
<dbReference type="EMBL" id="JAMZFV010000010">
    <property type="protein sequence ID" value="MCP1110243.1"/>
    <property type="molecule type" value="Genomic_DNA"/>
</dbReference>
<sequence>MRRKEREVTDLQEIREFLEGQEVCRVAFVDEGAPYILPLNYGYELSEQGALTLYIHSGKLGKKMDIVKEQPYVGVELDGNHQLVTGKAGCNYTYKYFSLVGKGKVTLLEGEEKQAGLEKLMAHFTKEPVAFNEKMIGAVELLKLEVTSFACKKNA</sequence>
<dbReference type="PANTHER" id="PTHR34071">
    <property type="entry name" value="5-NITROIMIDAZOLE ANTIBIOTICS RESISTANCE PROTEIN, NIMA-FAMILY-RELATED PROTEIN-RELATED"/>
    <property type="match status" value="1"/>
</dbReference>
<keyword evidence="2" id="KW-1185">Reference proteome</keyword>
<dbReference type="InterPro" id="IPR012349">
    <property type="entry name" value="Split_barrel_FMN-bd"/>
</dbReference>
<name>A0ABT1EHR5_9FIRM</name>
<dbReference type="Gene3D" id="2.30.110.10">
    <property type="entry name" value="Electron Transport, Fmn-binding Protein, Chain A"/>
    <property type="match status" value="1"/>
</dbReference>
<dbReference type="RefSeq" id="WP_262069123.1">
    <property type="nucleotide sequence ID" value="NZ_JAMXOC010000010.1"/>
</dbReference>
<gene>
    <name evidence="1" type="ORF">NK118_08265</name>
</gene>
<dbReference type="PANTHER" id="PTHR34071:SF2">
    <property type="entry name" value="FLAVIN-NUCLEOTIDE-BINDING PROTEIN"/>
    <property type="match status" value="1"/>
</dbReference>
<reference evidence="1 2" key="1">
    <citation type="journal article" date="2022" name="Genome Biol. Evol.">
        <title>Host diet, physiology and behaviors set the stage for Lachnospiraceae cladogenesis.</title>
        <authorList>
            <person name="Vera-Ponce De Leon A."/>
            <person name="Schneider M."/>
            <person name="Jahnes B.C."/>
            <person name="Sadowski V."/>
            <person name="Camuy-Velez L.A."/>
            <person name="Duan J."/>
            <person name="Sabree Z.L."/>
        </authorList>
    </citation>
    <scope>NUCLEOTIDE SEQUENCE [LARGE SCALE GENOMIC DNA]</scope>
    <source>
        <strain evidence="1 2">PAL227</strain>
    </source>
</reference>
<dbReference type="Proteomes" id="UP001523565">
    <property type="component" value="Unassembled WGS sequence"/>
</dbReference>
<evidence type="ECO:0000313" key="1">
    <source>
        <dbReference type="EMBL" id="MCP1110243.1"/>
    </source>
</evidence>
<organism evidence="1 2">
    <name type="scientific">Ohessyouella blattaphilus</name>
    <dbReference type="NCBI Taxonomy" id="2949333"/>
    <lineage>
        <taxon>Bacteria</taxon>
        <taxon>Bacillati</taxon>
        <taxon>Bacillota</taxon>
        <taxon>Clostridia</taxon>
        <taxon>Lachnospirales</taxon>
        <taxon>Lachnospiraceae</taxon>
        <taxon>Ohessyouella</taxon>
    </lineage>
</organism>
<comment type="caution">
    <text evidence="1">The sequence shown here is derived from an EMBL/GenBank/DDBJ whole genome shotgun (WGS) entry which is preliminary data.</text>
</comment>
<evidence type="ECO:0000313" key="2">
    <source>
        <dbReference type="Proteomes" id="UP001523565"/>
    </source>
</evidence>
<dbReference type="SUPFAM" id="SSF50475">
    <property type="entry name" value="FMN-binding split barrel"/>
    <property type="match status" value="1"/>
</dbReference>
<dbReference type="Pfam" id="PF12900">
    <property type="entry name" value="Pyridox_ox_2"/>
    <property type="match status" value="1"/>
</dbReference>